<dbReference type="GO" id="GO:0005524">
    <property type="term" value="F:ATP binding"/>
    <property type="evidence" value="ECO:0007669"/>
    <property type="project" value="UniProtKB-KW"/>
</dbReference>
<sequence>MDIEAMIRRRQRQDDESRLVEEYEPLSPATHVEEPTDRGRLLERLLDHVDPVFDGHLPPHGYLYGPKGAGKSAVVTALFAQLERLTDDPTTAIYTTTRVRPTRLVRFVYVDTRRHTSEFAFFHTLLDAITDEPIPRHGISTETLRSRLHRQLNTTGAGLLLAVDHVGEPGSTAAEALVDRFSALPSSVSWLAVGRTDPAETMLTDYTAAAIRVAPYRHHVLVDLLLRRATSALDSGALDEDAAVTVADWASGDAHDALTALFVATDRAARADHRTITDRDIAAAFEAVPPDCVALGRVFALPENKQTVLRALVDLDPADRESVTVATTAVADLTDLAEGTIKRYLYELAAVGIVDRVQAPENGESGRPPSRLEPKFPPTVFRRLYDLEVGKDR</sequence>
<evidence type="ECO:0000256" key="1">
    <source>
        <dbReference type="ARBA" id="ARBA00022705"/>
    </source>
</evidence>
<dbReference type="RefSeq" id="WP_220586699.1">
    <property type="nucleotide sequence ID" value="NZ_RKLQ01000001.1"/>
</dbReference>
<feature type="domain" description="Orc1-like AAA ATPase" evidence="4">
    <location>
        <begin position="38"/>
        <end position="176"/>
    </location>
</feature>
<dbReference type="AlphaFoldDB" id="A0A8J7YFK7"/>
<evidence type="ECO:0000259" key="5">
    <source>
        <dbReference type="Pfam" id="PF22703"/>
    </source>
</evidence>
<keyword evidence="3" id="KW-0067">ATP-binding</keyword>
<organism evidence="6 7">
    <name type="scientific">Haloarcula salinisoli</name>
    <dbReference type="NCBI Taxonomy" id="2487746"/>
    <lineage>
        <taxon>Archaea</taxon>
        <taxon>Methanobacteriati</taxon>
        <taxon>Methanobacteriota</taxon>
        <taxon>Stenosarchaea group</taxon>
        <taxon>Halobacteria</taxon>
        <taxon>Halobacteriales</taxon>
        <taxon>Haloarculaceae</taxon>
        <taxon>Haloarcula</taxon>
    </lineage>
</organism>
<feature type="domain" description="Cdc6 AAA+ ATPase-type lid" evidence="5">
    <location>
        <begin position="223"/>
        <end position="285"/>
    </location>
</feature>
<dbReference type="InterPro" id="IPR036388">
    <property type="entry name" value="WH-like_DNA-bd_sf"/>
</dbReference>
<dbReference type="InterPro" id="IPR027417">
    <property type="entry name" value="P-loop_NTPase"/>
</dbReference>
<dbReference type="Pfam" id="PF13191">
    <property type="entry name" value="AAA_16"/>
    <property type="match status" value="1"/>
</dbReference>
<evidence type="ECO:0000259" key="4">
    <source>
        <dbReference type="Pfam" id="PF13191"/>
    </source>
</evidence>
<dbReference type="Gene3D" id="3.40.50.300">
    <property type="entry name" value="P-loop containing nucleotide triphosphate hydrolases"/>
    <property type="match status" value="1"/>
</dbReference>
<reference evidence="6" key="1">
    <citation type="submission" date="2021-06" db="EMBL/GenBank/DDBJ databases">
        <title>Halomicroarcula sp. F24A a new haloarchaeum isolated from saline soil.</title>
        <authorList>
            <person name="Duran-Viseras A."/>
            <person name="Sanchez-Porro C."/>
            <person name="Ventosa A."/>
        </authorList>
    </citation>
    <scope>NUCLEOTIDE SEQUENCE</scope>
    <source>
        <strain evidence="6">F24A</strain>
    </source>
</reference>
<dbReference type="GO" id="GO:0006260">
    <property type="term" value="P:DNA replication"/>
    <property type="evidence" value="ECO:0007669"/>
    <property type="project" value="UniProtKB-KW"/>
</dbReference>
<proteinExistence type="predicted"/>
<dbReference type="Pfam" id="PF22703">
    <property type="entry name" value="Cdc6_lid"/>
    <property type="match status" value="1"/>
</dbReference>
<dbReference type="EMBL" id="RKLQ01000001">
    <property type="protein sequence ID" value="MBX0302461.1"/>
    <property type="molecule type" value="Genomic_DNA"/>
</dbReference>
<accession>A0A8J7YFK7</accession>
<dbReference type="InterPro" id="IPR041664">
    <property type="entry name" value="AAA_16"/>
</dbReference>
<gene>
    <name evidence="6" type="ORF">EGD98_02120</name>
</gene>
<protein>
    <submittedName>
        <fullName evidence="6">AAA family ATPase</fullName>
    </submittedName>
</protein>
<dbReference type="InterPro" id="IPR055237">
    <property type="entry name" value="Cdc6_lid"/>
</dbReference>
<evidence type="ECO:0000313" key="7">
    <source>
        <dbReference type="Proteomes" id="UP000783863"/>
    </source>
</evidence>
<keyword evidence="1" id="KW-0235">DNA replication</keyword>
<dbReference type="Proteomes" id="UP000783863">
    <property type="component" value="Unassembled WGS sequence"/>
</dbReference>
<keyword evidence="7" id="KW-1185">Reference proteome</keyword>
<name>A0A8J7YFK7_9EURY</name>
<dbReference type="Gene3D" id="1.10.10.10">
    <property type="entry name" value="Winged helix-like DNA-binding domain superfamily/Winged helix DNA-binding domain"/>
    <property type="match status" value="1"/>
</dbReference>
<dbReference type="Gene3D" id="1.10.8.60">
    <property type="match status" value="1"/>
</dbReference>
<evidence type="ECO:0000256" key="2">
    <source>
        <dbReference type="ARBA" id="ARBA00022741"/>
    </source>
</evidence>
<comment type="caution">
    <text evidence="6">The sequence shown here is derived from an EMBL/GenBank/DDBJ whole genome shotgun (WGS) entry which is preliminary data.</text>
</comment>
<evidence type="ECO:0000313" key="6">
    <source>
        <dbReference type="EMBL" id="MBX0302461.1"/>
    </source>
</evidence>
<keyword evidence="2" id="KW-0547">Nucleotide-binding</keyword>
<evidence type="ECO:0000256" key="3">
    <source>
        <dbReference type="ARBA" id="ARBA00022840"/>
    </source>
</evidence>
<dbReference type="SUPFAM" id="SSF52540">
    <property type="entry name" value="P-loop containing nucleoside triphosphate hydrolases"/>
    <property type="match status" value="1"/>
</dbReference>